<dbReference type="Pfam" id="PF13439">
    <property type="entry name" value="Glyco_transf_4"/>
    <property type="match status" value="1"/>
</dbReference>
<evidence type="ECO:0000259" key="2">
    <source>
        <dbReference type="Pfam" id="PF00534"/>
    </source>
</evidence>
<feature type="domain" description="Glycosyltransferase subfamily 4-like N-terminal" evidence="3">
    <location>
        <begin position="23"/>
        <end position="141"/>
    </location>
</feature>
<dbReference type="PANTHER" id="PTHR46401">
    <property type="entry name" value="GLYCOSYLTRANSFERASE WBBK-RELATED"/>
    <property type="match status" value="1"/>
</dbReference>
<proteinExistence type="predicted"/>
<sequence>IPENVEVILYSAEPLQGELAVLPKNWQQKILKWPPKRLWTQMRLSLEMIFHKPDILFIPAHVFPIIHPKKTVMTIHDIAALDFGESYNFFEKWYSLFSGKLALKKLWKIIVPSIFTKQELKKLSGQNFPEEKIKVIYHGFNQNYNKNFSLEEKNTVLNKYKIGTKFLLSISRLEHKKNTLSIVKAFEILKNKLAYSDLQLVLIGKPGYGFEEVQKIVNNSPYKKDIILPGWVEEKDLPVILSASQIFIFPSLYEGFGLPILQAMSAGIPVVTSKGSSLSEIGGEACLYIDPNNVSEIAENIAKFLLDENLRQEKINLGLLRAKDFSWEKCAKETWDVLFE</sequence>
<reference evidence="5" key="1">
    <citation type="submission" date="2017-09" db="EMBL/GenBank/DDBJ databases">
        <title>Depth-based differentiation of microbial function through sediment-hosted aquifers and enrichment of novel symbionts in the deep terrestrial subsurface.</title>
        <authorList>
            <person name="Probst A.J."/>
            <person name="Ladd B."/>
            <person name="Jarett J.K."/>
            <person name="Geller-Mcgrath D.E."/>
            <person name="Sieber C.M.K."/>
            <person name="Emerson J.B."/>
            <person name="Anantharaman K."/>
            <person name="Thomas B.C."/>
            <person name="Malmstrom R."/>
            <person name="Stieglmeier M."/>
            <person name="Klingl A."/>
            <person name="Woyke T."/>
            <person name="Ryan C.M."/>
            <person name="Banfield J.F."/>
        </authorList>
    </citation>
    <scope>NUCLEOTIDE SEQUENCE [LARGE SCALE GENOMIC DNA]</scope>
</reference>
<dbReference type="Proteomes" id="UP000229449">
    <property type="component" value="Unassembled WGS sequence"/>
</dbReference>
<dbReference type="Pfam" id="PF00534">
    <property type="entry name" value="Glycos_transf_1"/>
    <property type="match status" value="1"/>
</dbReference>
<evidence type="ECO:0008006" key="6">
    <source>
        <dbReference type="Google" id="ProtNLM"/>
    </source>
</evidence>
<dbReference type="AlphaFoldDB" id="A0A2M7R9Q9"/>
<organism evidence="4 5">
    <name type="scientific">Candidatus Magasanikbacteria bacterium CG_4_10_14_0_8_um_filter_32_14</name>
    <dbReference type="NCBI Taxonomy" id="1974640"/>
    <lineage>
        <taxon>Bacteria</taxon>
        <taxon>Candidatus Magasanikiibacteriota</taxon>
    </lineage>
</organism>
<dbReference type="EMBL" id="PFMA01000085">
    <property type="protein sequence ID" value="PIY93096.1"/>
    <property type="molecule type" value="Genomic_DNA"/>
</dbReference>
<dbReference type="InterPro" id="IPR028098">
    <property type="entry name" value="Glyco_trans_4-like_N"/>
</dbReference>
<dbReference type="SUPFAM" id="SSF53756">
    <property type="entry name" value="UDP-Glycosyltransferase/glycogen phosphorylase"/>
    <property type="match status" value="1"/>
</dbReference>
<dbReference type="CDD" id="cd03809">
    <property type="entry name" value="GT4_MtfB-like"/>
    <property type="match status" value="1"/>
</dbReference>
<dbReference type="InterPro" id="IPR001296">
    <property type="entry name" value="Glyco_trans_1"/>
</dbReference>
<evidence type="ECO:0000259" key="3">
    <source>
        <dbReference type="Pfam" id="PF13439"/>
    </source>
</evidence>
<feature type="domain" description="Glycosyl transferase family 1" evidence="2">
    <location>
        <begin position="163"/>
        <end position="313"/>
    </location>
</feature>
<name>A0A2M7R9Q9_9BACT</name>
<evidence type="ECO:0000313" key="5">
    <source>
        <dbReference type="Proteomes" id="UP000229449"/>
    </source>
</evidence>
<dbReference type="FunFam" id="3.40.50.2000:FF:000119">
    <property type="entry name" value="Glycosyl transferase group 1"/>
    <property type="match status" value="1"/>
</dbReference>
<dbReference type="Gene3D" id="3.40.50.2000">
    <property type="entry name" value="Glycogen Phosphorylase B"/>
    <property type="match status" value="2"/>
</dbReference>
<protein>
    <recommendedName>
        <fullName evidence="6">Glycosyltransferase family 1 protein</fullName>
    </recommendedName>
</protein>
<dbReference type="PANTHER" id="PTHR46401:SF2">
    <property type="entry name" value="GLYCOSYLTRANSFERASE WBBK-RELATED"/>
    <property type="match status" value="1"/>
</dbReference>
<gene>
    <name evidence="4" type="ORF">COY69_03410</name>
</gene>
<keyword evidence="1" id="KW-0808">Transferase</keyword>
<comment type="caution">
    <text evidence="4">The sequence shown here is derived from an EMBL/GenBank/DDBJ whole genome shotgun (WGS) entry which is preliminary data.</text>
</comment>
<dbReference type="GO" id="GO:0016757">
    <property type="term" value="F:glycosyltransferase activity"/>
    <property type="evidence" value="ECO:0007669"/>
    <property type="project" value="InterPro"/>
</dbReference>
<evidence type="ECO:0000256" key="1">
    <source>
        <dbReference type="ARBA" id="ARBA00022679"/>
    </source>
</evidence>
<evidence type="ECO:0000313" key="4">
    <source>
        <dbReference type="EMBL" id="PIY93096.1"/>
    </source>
</evidence>
<feature type="non-terminal residue" evidence="4">
    <location>
        <position position="1"/>
    </location>
</feature>
<accession>A0A2M7R9Q9</accession>